<organism evidence="19 20">
    <name type="scientific">Jannaschia seosinensis</name>
    <dbReference type="NCBI Taxonomy" id="313367"/>
    <lineage>
        <taxon>Bacteria</taxon>
        <taxon>Pseudomonadati</taxon>
        <taxon>Pseudomonadota</taxon>
        <taxon>Alphaproteobacteria</taxon>
        <taxon>Rhodobacterales</taxon>
        <taxon>Roseobacteraceae</taxon>
        <taxon>Jannaschia</taxon>
    </lineage>
</organism>
<comment type="catalytic activity">
    <reaction evidence="15">
        <text>a CDP-1,2-diacyl-sn-glycerol + sn-glycerol 3-phosphate = a 1,2-diacyl-sn-glycero-3-phospho-(1'-sn-glycero-3'-phosphate) + CMP + H(+)</text>
        <dbReference type="Rhea" id="RHEA:12593"/>
        <dbReference type="ChEBI" id="CHEBI:15378"/>
        <dbReference type="ChEBI" id="CHEBI:57597"/>
        <dbReference type="ChEBI" id="CHEBI:58332"/>
        <dbReference type="ChEBI" id="CHEBI:60110"/>
        <dbReference type="ChEBI" id="CHEBI:60377"/>
        <dbReference type="EC" id="2.7.8.5"/>
    </reaction>
</comment>
<dbReference type="PROSITE" id="PS00379">
    <property type="entry name" value="CDP_ALCOHOL_P_TRANSF"/>
    <property type="match status" value="1"/>
</dbReference>
<evidence type="ECO:0000313" key="20">
    <source>
        <dbReference type="Proteomes" id="UP000049455"/>
    </source>
</evidence>
<feature type="transmembrane region" description="Helical" evidence="18">
    <location>
        <begin position="34"/>
        <end position="53"/>
    </location>
</feature>
<dbReference type="PANTHER" id="PTHR14269:SF62">
    <property type="entry name" value="CDP-DIACYLGLYCEROL--GLYCEROL-3-PHOSPHATE 3-PHOSPHATIDYLTRANSFERASE 1, CHLOROPLASTIC"/>
    <property type="match status" value="1"/>
</dbReference>
<evidence type="ECO:0000313" key="19">
    <source>
        <dbReference type="EMBL" id="CUH35189.1"/>
    </source>
</evidence>
<dbReference type="RefSeq" id="WP_055662736.1">
    <property type="nucleotide sequence ID" value="NZ_CYPR01000060.1"/>
</dbReference>
<evidence type="ECO:0000256" key="2">
    <source>
        <dbReference type="ARBA" id="ARBA00005042"/>
    </source>
</evidence>
<keyword evidence="13" id="KW-0594">Phospholipid biosynthesis</keyword>
<evidence type="ECO:0000256" key="7">
    <source>
        <dbReference type="ARBA" id="ARBA00022516"/>
    </source>
</evidence>
<keyword evidence="7" id="KW-0444">Lipid biosynthesis</keyword>
<keyword evidence="14" id="KW-1208">Phospholipid metabolism</keyword>
<dbReference type="AlphaFoldDB" id="A0A0M7B8W8"/>
<evidence type="ECO:0000256" key="11">
    <source>
        <dbReference type="ARBA" id="ARBA00023098"/>
    </source>
</evidence>
<dbReference type="InterPro" id="IPR000462">
    <property type="entry name" value="CDP-OH_P_trans"/>
</dbReference>
<name>A0A0M7B8W8_9RHOB</name>
<comment type="pathway">
    <text evidence="2">Phospholipid metabolism; phosphatidylglycerol biosynthesis; phosphatidylglycerol from CDP-diacylglycerol: step 1/2.</text>
</comment>
<accession>A0A0M7B8W8</accession>
<keyword evidence="20" id="KW-1185">Reference proteome</keyword>
<evidence type="ECO:0000256" key="14">
    <source>
        <dbReference type="ARBA" id="ARBA00023264"/>
    </source>
</evidence>
<dbReference type="InterPro" id="IPR043130">
    <property type="entry name" value="CDP-OH_PTrfase_TM_dom"/>
</dbReference>
<evidence type="ECO:0000256" key="10">
    <source>
        <dbReference type="ARBA" id="ARBA00022989"/>
    </source>
</evidence>
<keyword evidence="9 18" id="KW-0812">Transmembrane</keyword>
<keyword evidence="11" id="KW-0443">Lipid metabolism</keyword>
<feature type="transmembrane region" description="Helical" evidence="18">
    <location>
        <begin position="7"/>
        <end position="28"/>
    </location>
</feature>
<evidence type="ECO:0000256" key="1">
    <source>
        <dbReference type="ARBA" id="ARBA00004141"/>
    </source>
</evidence>
<comment type="pathway">
    <text evidence="3">Lipid metabolism.</text>
</comment>
<comment type="subcellular location">
    <subcellularLocation>
        <location evidence="1">Membrane</location>
        <topology evidence="1">Multi-pass membrane protein</topology>
    </subcellularLocation>
</comment>
<dbReference type="Pfam" id="PF01066">
    <property type="entry name" value="CDP-OH_P_transf"/>
    <property type="match status" value="1"/>
</dbReference>
<evidence type="ECO:0000256" key="6">
    <source>
        <dbReference type="ARBA" id="ARBA00014944"/>
    </source>
</evidence>
<dbReference type="PANTHER" id="PTHR14269">
    <property type="entry name" value="CDP-DIACYLGLYCEROL--GLYCEROL-3-PHOSPHATE 3-PHOSPHATIDYLTRANSFERASE-RELATED"/>
    <property type="match status" value="1"/>
</dbReference>
<comment type="similarity">
    <text evidence="4 17">Belongs to the CDP-alcohol phosphatidyltransferase class-I family.</text>
</comment>
<evidence type="ECO:0000256" key="12">
    <source>
        <dbReference type="ARBA" id="ARBA00023136"/>
    </source>
</evidence>
<dbReference type="Gene3D" id="1.20.120.1760">
    <property type="match status" value="1"/>
</dbReference>
<evidence type="ECO:0000256" key="5">
    <source>
        <dbReference type="ARBA" id="ARBA00013170"/>
    </source>
</evidence>
<dbReference type="InterPro" id="IPR048254">
    <property type="entry name" value="CDP_ALCOHOL_P_TRANSF_CS"/>
</dbReference>
<dbReference type="OrthoDB" id="9796672at2"/>
<evidence type="ECO:0000256" key="13">
    <source>
        <dbReference type="ARBA" id="ARBA00023209"/>
    </source>
</evidence>
<dbReference type="EMBL" id="CYPR01000060">
    <property type="protein sequence ID" value="CUH35189.1"/>
    <property type="molecule type" value="Genomic_DNA"/>
</dbReference>
<dbReference type="GO" id="GO:0008444">
    <property type="term" value="F:CDP-diacylglycerol-glycerol-3-phosphate 3-phosphatidyltransferase activity"/>
    <property type="evidence" value="ECO:0007669"/>
    <property type="project" value="UniProtKB-UniRule"/>
</dbReference>
<evidence type="ECO:0000256" key="16">
    <source>
        <dbReference type="NCBIfam" id="TIGR00560"/>
    </source>
</evidence>
<evidence type="ECO:0000256" key="9">
    <source>
        <dbReference type="ARBA" id="ARBA00022692"/>
    </source>
</evidence>
<dbReference type="NCBIfam" id="TIGR00560">
    <property type="entry name" value="pgsA"/>
    <property type="match status" value="1"/>
</dbReference>
<evidence type="ECO:0000256" key="4">
    <source>
        <dbReference type="ARBA" id="ARBA00010441"/>
    </source>
</evidence>
<feature type="transmembrane region" description="Helical" evidence="18">
    <location>
        <begin position="188"/>
        <end position="210"/>
    </location>
</feature>
<keyword evidence="12 18" id="KW-0472">Membrane</keyword>
<dbReference type="STRING" id="313367.JSE7799_01098"/>
<dbReference type="InterPro" id="IPR004570">
    <property type="entry name" value="Phosphatidylglycerol_P_synth"/>
</dbReference>
<feature type="transmembrane region" description="Helical" evidence="18">
    <location>
        <begin position="74"/>
        <end position="94"/>
    </location>
</feature>
<reference evidence="19 20" key="1">
    <citation type="submission" date="2015-09" db="EMBL/GenBank/DDBJ databases">
        <authorList>
            <person name="Jackson K.R."/>
            <person name="Lunt B.L."/>
            <person name="Fisher J.N.B."/>
            <person name="Gardner A.V."/>
            <person name="Bailey M.E."/>
            <person name="Deus L.M."/>
            <person name="Earl A.S."/>
            <person name="Gibby P.D."/>
            <person name="Hartmann K.A."/>
            <person name="Liu J.E."/>
            <person name="Manci A.M."/>
            <person name="Nielsen D.A."/>
            <person name="Solomon M.B."/>
            <person name="Breakwell D.P."/>
            <person name="Burnett S.H."/>
            <person name="Grose J.H."/>
        </authorList>
    </citation>
    <scope>NUCLEOTIDE SEQUENCE [LARGE SCALE GENOMIC DNA]</scope>
    <source>
        <strain evidence="19 20">CECT 7799</strain>
    </source>
</reference>
<keyword evidence="8 17" id="KW-0808">Transferase</keyword>
<evidence type="ECO:0000256" key="15">
    <source>
        <dbReference type="ARBA" id="ARBA00048586"/>
    </source>
</evidence>
<proteinExistence type="inferred from homology"/>
<evidence type="ECO:0000256" key="18">
    <source>
        <dbReference type="SAM" id="Phobius"/>
    </source>
</evidence>
<evidence type="ECO:0000256" key="8">
    <source>
        <dbReference type="ARBA" id="ARBA00022679"/>
    </source>
</evidence>
<dbReference type="GO" id="GO:0016020">
    <property type="term" value="C:membrane"/>
    <property type="evidence" value="ECO:0007669"/>
    <property type="project" value="UniProtKB-SubCell"/>
</dbReference>
<dbReference type="EC" id="2.7.8.5" evidence="5 16"/>
<evidence type="ECO:0000256" key="3">
    <source>
        <dbReference type="ARBA" id="ARBA00005189"/>
    </source>
</evidence>
<dbReference type="GO" id="GO:0046474">
    <property type="term" value="P:glycerophospholipid biosynthetic process"/>
    <property type="evidence" value="ECO:0007669"/>
    <property type="project" value="TreeGrafter"/>
</dbReference>
<protein>
    <recommendedName>
        <fullName evidence="6 16">CDP-diacylglycerol--glycerol-3-phosphate 3-phosphatidyltransferase</fullName>
        <ecNumber evidence="5 16">2.7.8.5</ecNumber>
    </recommendedName>
</protein>
<dbReference type="InterPro" id="IPR050324">
    <property type="entry name" value="CDP-alcohol_PTase-I"/>
</dbReference>
<evidence type="ECO:0000256" key="17">
    <source>
        <dbReference type="RuleBase" id="RU003750"/>
    </source>
</evidence>
<gene>
    <name evidence="19" type="primary">pgsA</name>
    <name evidence="19" type="ORF">JSE7799_01098</name>
</gene>
<sequence>MTWTIPNLLTVLRLLAAPGVAIMFLFFARPWADWFALILFITAAVTDWFDGYLAREWQQETRFGAMLDPIADKAMVVIALLVITGFSGMNPWILLPATVILFREVFVSGLREFLGNTASLLKVTNLAKWKTTAQMVSIAVLFATGVFEHAFAERVQGMDPATIDAIMTGAMPDEIGIVRLEQGEQVTFAIGVLLLWIAAALTAWTGWDYFSKAMPHLRDRTS</sequence>
<keyword evidence="10 18" id="KW-1133">Transmembrane helix</keyword>
<dbReference type="PIRSF" id="PIRSF000847">
    <property type="entry name" value="Phos_ph_gly_syn"/>
    <property type="match status" value="1"/>
</dbReference>
<dbReference type="Proteomes" id="UP000049455">
    <property type="component" value="Unassembled WGS sequence"/>
</dbReference>